<dbReference type="InterPro" id="IPR043504">
    <property type="entry name" value="Peptidase_S1_PA_chymotrypsin"/>
</dbReference>
<dbReference type="PANTHER" id="PTHR43343:SF3">
    <property type="entry name" value="PROTEASE DO-LIKE 8, CHLOROPLASTIC"/>
    <property type="match status" value="1"/>
</dbReference>
<dbReference type="PANTHER" id="PTHR43343">
    <property type="entry name" value="PEPTIDASE S12"/>
    <property type="match status" value="1"/>
</dbReference>
<evidence type="ECO:0000256" key="4">
    <source>
        <dbReference type="SAM" id="Phobius"/>
    </source>
</evidence>
<reference evidence="5 6" key="1">
    <citation type="journal article" date="2016" name="Nat. Commun.">
        <title>Thousands of microbial genomes shed light on interconnected biogeochemical processes in an aquifer system.</title>
        <authorList>
            <person name="Anantharaman K."/>
            <person name="Brown C.T."/>
            <person name="Hug L.A."/>
            <person name="Sharon I."/>
            <person name="Castelle C.J."/>
            <person name="Probst A.J."/>
            <person name="Thomas B.C."/>
            <person name="Singh A."/>
            <person name="Wilkins M.J."/>
            <person name="Karaoz U."/>
            <person name="Brodie E.L."/>
            <person name="Williams K.H."/>
            <person name="Hubbard S.S."/>
            <person name="Banfield J.F."/>
        </authorList>
    </citation>
    <scope>NUCLEOTIDE SEQUENCE [LARGE SCALE GENOMIC DNA]</scope>
</reference>
<keyword evidence="4" id="KW-1133">Transmembrane helix</keyword>
<keyword evidence="2" id="KW-0645">Protease</keyword>
<dbReference type="SUPFAM" id="SSF50494">
    <property type="entry name" value="Trypsin-like serine proteases"/>
    <property type="match status" value="1"/>
</dbReference>
<protein>
    <recommendedName>
        <fullName evidence="7">IPT/TIG domain-containing protein</fullName>
    </recommendedName>
</protein>
<dbReference type="GO" id="GO:0004252">
    <property type="term" value="F:serine-type endopeptidase activity"/>
    <property type="evidence" value="ECO:0007669"/>
    <property type="project" value="InterPro"/>
</dbReference>
<evidence type="ECO:0000256" key="2">
    <source>
        <dbReference type="ARBA" id="ARBA00022670"/>
    </source>
</evidence>
<comment type="caution">
    <text evidence="5">The sequence shown here is derived from an EMBL/GenBank/DDBJ whole genome shotgun (WGS) entry which is preliminary data.</text>
</comment>
<proteinExistence type="inferred from homology"/>
<evidence type="ECO:0000313" key="6">
    <source>
        <dbReference type="Proteomes" id="UP000178726"/>
    </source>
</evidence>
<evidence type="ECO:0008006" key="7">
    <source>
        <dbReference type="Google" id="ProtNLM"/>
    </source>
</evidence>
<dbReference type="Pfam" id="PF13365">
    <property type="entry name" value="Trypsin_2"/>
    <property type="match status" value="1"/>
</dbReference>
<dbReference type="EMBL" id="MFQK01000012">
    <property type="protein sequence ID" value="OGH81006.1"/>
    <property type="molecule type" value="Genomic_DNA"/>
</dbReference>
<name>A0A1F6NAQ7_9BACT</name>
<dbReference type="AlphaFoldDB" id="A0A1F6NAQ7"/>
<keyword evidence="4" id="KW-0812">Transmembrane</keyword>
<dbReference type="InterPro" id="IPR001940">
    <property type="entry name" value="Peptidase_S1C"/>
</dbReference>
<evidence type="ECO:0000256" key="3">
    <source>
        <dbReference type="ARBA" id="ARBA00022801"/>
    </source>
</evidence>
<dbReference type="GO" id="GO:0006508">
    <property type="term" value="P:proteolysis"/>
    <property type="evidence" value="ECO:0007669"/>
    <property type="project" value="UniProtKB-KW"/>
</dbReference>
<organism evidence="5 6">
    <name type="scientific">Candidatus Magasanikbacteria bacterium RIFCSPLOWO2_02_FULL_44_11</name>
    <dbReference type="NCBI Taxonomy" id="1798689"/>
    <lineage>
        <taxon>Bacteria</taxon>
        <taxon>Candidatus Magasanikiibacteriota</taxon>
    </lineage>
</organism>
<evidence type="ECO:0000313" key="5">
    <source>
        <dbReference type="EMBL" id="OGH81006.1"/>
    </source>
</evidence>
<accession>A0A1F6NAQ7</accession>
<dbReference type="Proteomes" id="UP000178726">
    <property type="component" value="Unassembled WGS sequence"/>
</dbReference>
<dbReference type="PRINTS" id="PR00834">
    <property type="entry name" value="PROTEASES2C"/>
</dbReference>
<dbReference type="Gene3D" id="2.60.40.10">
    <property type="entry name" value="Immunoglobulins"/>
    <property type="match status" value="2"/>
</dbReference>
<evidence type="ECO:0000256" key="1">
    <source>
        <dbReference type="ARBA" id="ARBA00010541"/>
    </source>
</evidence>
<dbReference type="InterPro" id="IPR009003">
    <property type="entry name" value="Peptidase_S1_PA"/>
</dbReference>
<dbReference type="InterPro" id="IPR013783">
    <property type="entry name" value="Ig-like_fold"/>
</dbReference>
<dbReference type="InterPro" id="IPR051201">
    <property type="entry name" value="Chloro_Bact_Ser_Proteases"/>
</dbReference>
<gene>
    <name evidence="5" type="ORF">A3I29_02020</name>
</gene>
<keyword evidence="4" id="KW-0472">Membrane</keyword>
<dbReference type="STRING" id="1798689.A3I29_02020"/>
<dbReference type="Gene3D" id="2.40.10.10">
    <property type="entry name" value="Trypsin-like serine proteases"/>
    <property type="match status" value="2"/>
</dbReference>
<keyword evidence="3" id="KW-0378">Hydrolase</keyword>
<feature type="transmembrane region" description="Helical" evidence="4">
    <location>
        <begin position="50"/>
        <end position="69"/>
    </location>
</feature>
<sequence length="907" mass="96866">MAQSPLEGTEPRVQQLVIGPGRETGLGPQGTTGVGLCVFLISNLIFMKKFLYSVAVLFFFSLLIVPQATNAQEAPVIIRLSQPSVAIDSPVTLMIEGSGFGNSQGEVINMGTGVKLNIGHWYDTEIKVYYPHLVAPNALNVGDNSIKVRTSSGIESALTNIIGTKYGSAIITSVAPNDIYMDDEVVINGSGFGIDGVNGKTGFLSGYGTTLLYTQSVLSWSDTQIRIKINSPPTGFTGNTNLVVGGRLPDTRLYFSDFVPVTVSYSPRCSADTWDCSGWGVCSSLGTQTRSCNKTFECPSVDTSSPATTQTCSYIPACTSSSWSCGSWSSCSSSGSQTRSCNKIINCEGGVSSPTTSQSCTPSPTPKGGYICYPACDASTCVNGKCGAYGYMNATAEDKISLVHRDLNLAQKITVGKTQIDSWNLKGDTLLEFLLPDNISTGPQFVNVYHLDGNLIATGTLTIYSKATLPTPPSCTADTWVCGNWGACLPSSIQSRTCNKTFDCSSVETAPPTTSQFCQSSTTPSSPSIDPGIHNQDVIIKSTVKLLCPMDSTRASQGSGTVIDSLGTILTNKHVVSGTLGCLVGFVNSSSDEPYFGARQIADIKSISSSQDIATLKIRNPNNVSLTSVGIATSSSNNLRLGDKLHIYGYPAKFGTKMTFTSGDYSGVDGGYLKTTAILEYGNSGGGAYTSNGKFIGIPSAVVKGELNSLGYILSINTVNSWLNNSPLAYIPNTNNYSRVSLLDDINLADLDKFGLYIPGVDATNENVTMPPSVISSFTKRLLGQILLQVESVGEAWYVNPVDGKKYYMKDGPTAYQMMRQFGLGITNANLAKIPQEGETKTFPTTLNHVKGKILLQVEDHGEAWYVHPKTGIRYYMKDGEAAYNLMRYYSLGITNADLEKIPVGDL</sequence>
<comment type="similarity">
    <text evidence="1">Belongs to the peptidase S1C family.</text>
</comment>